<accession>A0AAD9ERP4</accession>
<keyword evidence="3" id="KW-1185">Reference proteome</keyword>
<comment type="caution">
    <text evidence="2">The sequence shown here is derived from an EMBL/GenBank/DDBJ whole genome shotgun (WGS) entry which is preliminary data.</text>
</comment>
<keyword evidence="2" id="KW-0482">Metalloprotease</keyword>
<keyword evidence="2" id="KW-0645">Protease</keyword>
<protein>
    <submittedName>
        <fullName evidence="2">A disintegrin and metalloproteinase with thrombospondin motifs 2</fullName>
    </submittedName>
</protein>
<dbReference type="Proteomes" id="UP001228049">
    <property type="component" value="Unassembled WGS sequence"/>
</dbReference>
<sequence length="110" mass="12724">MYSGGKLPLQGVLLQQRQLELKVRPGFVQDVRHNNNTSCHQGEQLGGRGPVSDRGLDGDRAQQNYFVPRMPPVRERTQNKRIQQLLNEKRRKDLLRRNREGRTDRKPAGL</sequence>
<keyword evidence="2" id="KW-0378">Hydrolase</keyword>
<dbReference type="AlphaFoldDB" id="A0AAD9ERP4"/>
<evidence type="ECO:0000313" key="3">
    <source>
        <dbReference type="Proteomes" id="UP001228049"/>
    </source>
</evidence>
<feature type="region of interest" description="Disordered" evidence="1">
    <location>
        <begin position="32"/>
        <end position="110"/>
    </location>
</feature>
<evidence type="ECO:0000256" key="1">
    <source>
        <dbReference type="SAM" id="MobiDB-lite"/>
    </source>
</evidence>
<evidence type="ECO:0000313" key="2">
    <source>
        <dbReference type="EMBL" id="KAK1875182.1"/>
    </source>
</evidence>
<dbReference type="GO" id="GO:0008237">
    <property type="term" value="F:metallopeptidase activity"/>
    <property type="evidence" value="ECO:0007669"/>
    <property type="project" value="UniProtKB-KW"/>
</dbReference>
<gene>
    <name evidence="2" type="ORF">KUDE01_015615</name>
</gene>
<name>A0AAD9ERP4_DISEL</name>
<reference evidence="2" key="1">
    <citation type="submission" date="2023-04" db="EMBL/GenBank/DDBJ databases">
        <title>Chromosome-level genome of Chaenocephalus aceratus.</title>
        <authorList>
            <person name="Park H."/>
        </authorList>
    </citation>
    <scope>NUCLEOTIDE SEQUENCE</scope>
    <source>
        <strain evidence="2">DE</strain>
        <tissue evidence="2">Muscle</tissue>
    </source>
</reference>
<proteinExistence type="predicted"/>
<feature type="compositionally biased region" description="Basic and acidic residues" evidence="1">
    <location>
        <begin position="87"/>
        <end position="110"/>
    </location>
</feature>
<organism evidence="2 3">
    <name type="scientific">Dissostichus eleginoides</name>
    <name type="common">Patagonian toothfish</name>
    <name type="synonym">Dissostichus amissus</name>
    <dbReference type="NCBI Taxonomy" id="100907"/>
    <lineage>
        <taxon>Eukaryota</taxon>
        <taxon>Metazoa</taxon>
        <taxon>Chordata</taxon>
        <taxon>Craniata</taxon>
        <taxon>Vertebrata</taxon>
        <taxon>Euteleostomi</taxon>
        <taxon>Actinopterygii</taxon>
        <taxon>Neopterygii</taxon>
        <taxon>Teleostei</taxon>
        <taxon>Neoteleostei</taxon>
        <taxon>Acanthomorphata</taxon>
        <taxon>Eupercaria</taxon>
        <taxon>Perciformes</taxon>
        <taxon>Notothenioidei</taxon>
        <taxon>Nototheniidae</taxon>
        <taxon>Dissostichus</taxon>
    </lineage>
</organism>
<dbReference type="EMBL" id="JASDAP010000157">
    <property type="protein sequence ID" value="KAK1875182.1"/>
    <property type="molecule type" value="Genomic_DNA"/>
</dbReference>